<evidence type="ECO:0000313" key="3">
    <source>
        <dbReference type="Proteomes" id="UP001430804"/>
    </source>
</evidence>
<sequence>MPTCRAISSESAGPIHKLHSGVGVASISCSDPAGAPVAAKGSDRVAVNRSRSFLFSLALGLIALGGGLLPPAAAATLVPPGNRHAEQPAIPGASVRRTKQTRSTFEAKYEKIRDLLAGDARLREKIRTVAQNYKIDPMHIVGALVGEHTYNVDAYDRLQSYYVKAVAYAGERFRFEYDGEKVTDFVQRPEFSVCDDSAGSRAVWSCREEVWNSTFRGKTVDGKSFPNNRFNAVFFEPFYAGQTFGLGQLSPLTALKNADRAVQISRIRPFSAERAAGVYEAIMDPDSTLALMAAGISADIEDYRRIADFDISANPGITATLYNVGEATRRARELAATNAKRAKRGQKAKLPVENYYGWLVNDKEAELRAIIGN</sequence>
<proteinExistence type="predicted"/>
<dbReference type="PROSITE" id="PS51257">
    <property type="entry name" value="PROKAR_LIPOPROTEIN"/>
    <property type="match status" value="1"/>
</dbReference>
<keyword evidence="1" id="KW-1133">Transmembrane helix</keyword>
<evidence type="ECO:0000313" key="2">
    <source>
        <dbReference type="EMBL" id="MBW3099126.1"/>
    </source>
</evidence>
<dbReference type="Pfam" id="PF07182">
    <property type="entry name" value="DUF1402"/>
    <property type="match status" value="1"/>
</dbReference>
<reference evidence="2" key="1">
    <citation type="submission" date="2021-07" db="EMBL/GenBank/DDBJ databases">
        <title>Pseudohoeflea marina sp. nov. a polyhydroxyalcanoate-producing bacterium.</title>
        <authorList>
            <person name="Zheng W."/>
            <person name="Yu S."/>
            <person name="Huang Y."/>
        </authorList>
    </citation>
    <scope>NUCLEOTIDE SEQUENCE</scope>
    <source>
        <strain evidence="2">DP4N28-3</strain>
    </source>
</reference>
<evidence type="ECO:0000256" key="1">
    <source>
        <dbReference type="SAM" id="Phobius"/>
    </source>
</evidence>
<keyword evidence="1" id="KW-0472">Membrane</keyword>
<keyword evidence="3" id="KW-1185">Reference proteome</keyword>
<name>A0ABS6WT35_9HYPH</name>
<comment type="caution">
    <text evidence="2">The sequence shown here is derived from an EMBL/GenBank/DDBJ whole genome shotgun (WGS) entry which is preliminary data.</text>
</comment>
<organism evidence="2 3">
    <name type="scientific">Pseudohoeflea coraliihabitans</name>
    <dbReference type="NCBI Taxonomy" id="2860393"/>
    <lineage>
        <taxon>Bacteria</taxon>
        <taxon>Pseudomonadati</taxon>
        <taxon>Pseudomonadota</taxon>
        <taxon>Alphaproteobacteria</taxon>
        <taxon>Hyphomicrobiales</taxon>
        <taxon>Rhizobiaceae</taxon>
        <taxon>Pseudohoeflea</taxon>
    </lineage>
</organism>
<protein>
    <submittedName>
        <fullName evidence="2">DUF1402 family protein</fullName>
    </submittedName>
</protein>
<dbReference type="Proteomes" id="UP001430804">
    <property type="component" value="Unassembled WGS sequence"/>
</dbReference>
<gene>
    <name evidence="2" type="ORF">KY465_17740</name>
</gene>
<dbReference type="EMBL" id="JAHWQX010000005">
    <property type="protein sequence ID" value="MBW3099126.1"/>
    <property type="molecule type" value="Genomic_DNA"/>
</dbReference>
<dbReference type="InterPro" id="IPR009842">
    <property type="entry name" value="DUF1402"/>
</dbReference>
<feature type="transmembrane region" description="Helical" evidence="1">
    <location>
        <begin position="53"/>
        <end position="73"/>
    </location>
</feature>
<keyword evidence="1" id="KW-0812">Transmembrane</keyword>
<accession>A0ABS6WT35</accession>